<dbReference type="KEGG" id="theu:HPC62_04175"/>
<keyword evidence="1" id="KW-1133">Transmembrane helix</keyword>
<evidence type="ECO:0000256" key="1">
    <source>
        <dbReference type="SAM" id="Phobius"/>
    </source>
</evidence>
<reference evidence="2 3" key="1">
    <citation type="submission" date="2020-05" db="EMBL/GenBank/DDBJ databases">
        <title>Complete genome sequence of of a novel Thermoleptolyngbya strain isolated from hot springs of Ganzi, Sichuan China.</title>
        <authorList>
            <person name="Tang J."/>
            <person name="Daroch M."/>
            <person name="Li L."/>
            <person name="Waleron K."/>
            <person name="Waleron M."/>
            <person name="Waleron M."/>
        </authorList>
    </citation>
    <scope>NUCLEOTIDE SEQUENCE [LARGE SCALE GENOMIC DNA]</scope>
    <source>
        <strain evidence="2 3">PKUAC-SCTA183</strain>
    </source>
</reference>
<dbReference type="RefSeq" id="WP_172353883.1">
    <property type="nucleotide sequence ID" value="NZ_CP053661.1"/>
</dbReference>
<keyword evidence="1" id="KW-0472">Membrane</keyword>
<proteinExistence type="predicted"/>
<protein>
    <submittedName>
        <fullName evidence="2">Uncharacterized protein</fullName>
    </submittedName>
</protein>
<accession>A0A6M8BBP6</accession>
<dbReference type="Proteomes" id="UP000505210">
    <property type="component" value="Chromosome"/>
</dbReference>
<organism evidence="2 3">
    <name type="scientific">Thermoleptolyngbya sichuanensis A183</name>
    <dbReference type="NCBI Taxonomy" id="2737172"/>
    <lineage>
        <taxon>Bacteria</taxon>
        <taxon>Bacillati</taxon>
        <taxon>Cyanobacteriota</taxon>
        <taxon>Cyanophyceae</taxon>
        <taxon>Oculatellales</taxon>
        <taxon>Oculatellaceae</taxon>
        <taxon>Thermoleptolyngbya</taxon>
        <taxon>Thermoleptolyngbya sichuanensis</taxon>
    </lineage>
</organism>
<name>A0A6M8BBP6_9CYAN</name>
<feature type="transmembrane region" description="Helical" evidence="1">
    <location>
        <begin position="38"/>
        <end position="57"/>
    </location>
</feature>
<keyword evidence="1" id="KW-0812">Transmembrane</keyword>
<evidence type="ECO:0000313" key="2">
    <source>
        <dbReference type="EMBL" id="QKD81486.1"/>
    </source>
</evidence>
<feature type="transmembrane region" description="Helical" evidence="1">
    <location>
        <begin position="87"/>
        <end position="110"/>
    </location>
</feature>
<dbReference type="AlphaFoldDB" id="A0A6M8BBP6"/>
<evidence type="ECO:0000313" key="3">
    <source>
        <dbReference type="Proteomes" id="UP000505210"/>
    </source>
</evidence>
<keyword evidence="3" id="KW-1185">Reference proteome</keyword>
<gene>
    <name evidence="2" type="ORF">HPC62_04175</name>
</gene>
<dbReference type="EMBL" id="CP053661">
    <property type="protein sequence ID" value="QKD81486.1"/>
    <property type="molecule type" value="Genomic_DNA"/>
</dbReference>
<sequence>MATQSSSTPSTHPPISPWQPVWEIVRFELQDSLRTRSLLLGFGFFLVLGPLVMHINGSDVLFFPLLRQAAGTATRPGEMIPYANAPLAIMSTVGFLAGIPLAIVVAGIFADRATKDFTANMDGLLFTSPLKEWQFAAGRLRANL</sequence>